<dbReference type="InterPro" id="IPR000719">
    <property type="entry name" value="Prot_kinase_dom"/>
</dbReference>
<dbReference type="EMBL" id="JAFCIX010000543">
    <property type="protein sequence ID" value="KAH6588125.1"/>
    <property type="molecule type" value="Genomic_DNA"/>
</dbReference>
<keyword evidence="5" id="KW-0547">Nucleotide-binding</keyword>
<dbReference type="Proteomes" id="UP001648503">
    <property type="component" value="Unassembled WGS sequence"/>
</dbReference>
<evidence type="ECO:0000256" key="2">
    <source>
        <dbReference type="ARBA" id="ARBA00012513"/>
    </source>
</evidence>
<dbReference type="Gene3D" id="3.30.200.20">
    <property type="entry name" value="Phosphorylase Kinase, domain 1"/>
    <property type="match status" value="1"/>
</dbReference>
<dbReference type="SMART" id="SM00220">
    <property type="entry name" value="S_TKc"/>
    <property type="match status" value="1"/>
</dbReference>
<keyword evidence="3" id="KW-0723">Serine/threonine-protein kinase</keyword>
<accession>A0ABQ8EX73</accession>
<sequence length="493" mass="55221">MLKVLHHFAACYAGQTTQGNTDDAGDGGDPDSGSNPNPKKVTGLLQGADSLRRTRNLQKTKASDQRSAFSSVDSQPKKRRKGGNWLRNIFKPSTSYDPPQSDKMPFPVHVRKSEAESYNQNWKPGQYNAFIEEEDRYFRSEYSSKKILKQDSFGTVSLATRNSNGAEVAYKSIPKTKVDEYTLESTPLSICHLRNPLVGSDEQSVAQCMSSRPPNLLVPHEFLLQMYLSRPGHGSPYVPMTLDHIILEDEFIVVMEYLGGKWVTLAKYVEEKGRLGIEEARNIVREIVNGMISLKQCGIVHRDLNAGNVMYNPRTSEVKLIDFGVIEILPGWEKGKPFLLKFSSSLSRVLGYKAGYDELQSMRMLGRLLYRAMTGNDVQLDDFNYREFMREAIPDESDSSRTLLLSTSIAHLVVECEQVAGHRIQSGLVPAIQKSRLRLLGRALDPGVENVYTWLRGGVLNGETDLDQRWLDGTVEHKSMGARHDSRALGSTG</sequence>
<dbReference type="Gene3D" id="1.10.510.10">
    <property type="entry name" value="Transferase(Phosphotransferase) domain 1"/>
    <property type="match status" value="1"/>
</dbReference>
<evidence type="ECO:0000256" key="7">
    <source>
        <dbReference type="ARBA" id="ARBA00022840"/>
    </source>
</evidence>
<evidence type="ECO:0000256" key="3">
    <source>
        <dbReference type="ARBA" id="ARBA00022527"/>
    </source>
</evidence>
<comment type="subcellular location">
    <subcellularLocation>
        <location evidence="1">Host cell</location>
    </subcellularLocation>
</comment>
<evidence type="ECO:0000313" key="12">
    <source>
        <dbReference type="EMBL" id="KAH6588125.1"/>
    </source>
</evidence>
<gene>
    <name evidence="12" type="ORF">BASA50_010879</name>
</gene>
<dbReference type="SUPFAM" id="SSF56112">
    <property type="entry name" value="Protein kinase-like (PK-like)"/>
    <property type="match status" value="1"/>
</dbReference>
<evidence type="ECO:0000256" key="8">
    <source>
        <dbReference type="ARBA" id="ARBA00047899"/>
    </source>
</evidence>
<organism evidence="12 13">
    <name type="scientific">Batrachochytrium salamandrivorans</name>
    <dbReference type="NCBI Taxonomy" id="1357716"/>
    <lineage>
        <taxon>Eukaryota</taxon>
        <taxon>Fungi</taxon>
        <taxon>Fungi incertae sedis</taxon>
        <taxon>Chytridiomycota</taxon>
        <taxon>Chytridiomycota incertae sedis</taxon>
        <taxon>Chytridiomycetes</taxon>
        <taxon>Rhizophydiales</taxon>
        <taxon>Rhizophydiales incertae sedis</taxon>
        <taxon>Batrachochytrium</taxon>
    </lineage>
</organism>
<name>A0ABQ8EX73_9FUNG</name>
<dbReference type="InterPro" id="IPR051138">
    <property type="entry name" value="PIM_Ser/Thr_kinase"/>
</dbReference>
<protein>
    <recommendedName>
        <fullName evidence="2">non-specific serine/threonine protein kinase</fullName>
        <ecNumber evidence="2">2.7.11.1</ecNumber>
    </recommendedName>
</protein>
<evidence type="ECO:0000256" key="5">
    <source>
        <dbReference type="ARBA" id="ARBA00022741"/>
    </source>
</evidence>
<evidence type="ECO:0000256" key="6">
    <source>
        <dbReference type="ARBA" id="ARBA00022777"/>
    </source>
</evidence>
<dbReference type="PANTHER" id="PTHR22984:SF25">
    <property type="entry name" value="PROTEIN KINASE DOMAIN-CONTAINING PROTEIN"/>
    <property type="match status" value="1"/>
</dbReference>
<feature type="domain" description="Protein kinase" evidence="11">
    <location>
        <begin position="142"/>
        <end position="437"/>
    </location>
</feature>
<comment type="caution">
    <text evidence="12">The sequence shown here is derived from an EMBL/GenBank/DDBJ whole genome shotgun (WGS) entry which is preliminary data.</text>
</comment>
<reference evidence="12 13" key="1">
    <citation type="submission" date="2021-02" db="EMBL/GenBank/DDBJ databases">
        <title>Variation within the Batrachochytrium salamandrivorans European outbreak.</title>
        <authorList>
            <person name="Kelly M."/>
            <person name="Pasmans F."/>
            <person name="Shea T.P."/>
            <person name="Munoz J.F."/>
            <person name="Carranza S."/>
            <person name="Cuomo C.A."/>
            <person name="Martel A."/>
        </authorList>
    </citation>
    <scope>NUCLEOTIDE SEQUENCE [LARGE SCALE GENOMIC DNA]</scope>
    <source>
        <strain evidence="12 13">AMFP18/2</strain>
    </source>
</reference>
<comment type="catalytic activity">
    <reaction evidence="9">
        <text>L-seryl-[protein] + ATP = O-phospho-L-seryl-[protein] + ADP + H(+)</text>
        <dbReference type="Rhea" id="RHEA:17989"/>
        <dbReference type="Rhea" id="RHEA-COMP:9863"/>
        <dbReference type="Rhea" id="RHEA-COMP:11604"/>
        <dbReference type="ChEBI" id="CHEBI:15378"/>
        <dbReference type="ChEBI" id="CHEBI:29999"/>
        <dbReference type="ChEBI" id="CHEBI:30616"/>
        <dbReference type="ChEBI" id="CHEBI:83421"/>
        <dbReference type="ChEBI" id="CHEBI:456216"/>
        <dbReference type="EC" id="2.7.11.1"/>
    </reaction>
</comment>
<dbReference type="InterPro" id="IPR011009">
    <property type="entry name" value="Kinase-like_dom_sf"/>
</dbReference>
<keyword evidence="6" id="KW-0418">Kinase</keyword>
<feature type="compositionally biased region" description="Polar residues" evidence="10">
    <location>
        <begin position="59"/>
        <end position="74"/>
    </location>
</feature>
<dbReference type="PANTHER" id="PTHR22984">
    <property type="entry name" value="SERINE/THREONINE-PROTEIN KINASE PIM"/>
    <property type="match status" value="1"/>
</dbReference>
<dbReference type="EC" id="2.7.11.1" evidence="2"/>
<evidence type="ECO:0000256" key="1">
    <source>
        <dbReference type="ARBA" id="ARBA00004340"/>
    </source>
</evidence>
<evidence type="ECO:0000259" key="11">
    <source>
        <dbReference type="PROSITE" id="PS50011"/>
    </source>
</evidence>
<comment type="catalytic activity">
    <reaction evidence="8">
        <text>L-threonyl-[protein] + ATP = O-phospho-L-threonyl-[protein] + ADP + H(+)</text>
        <dbReference type="Rhea" id="RHEA:46608"/>
        <dbReference type="Rhea" id="RHEA-COMP:11060"/>
        <dbReference type="Rhea" id="RHEA-COMP:11605"/>
        <dbReference type="ChEBI" id="CHEBI:15378"/>
        <dbReference type="ChEBI" id="CHEBI:30013"/>
        <dbReference type="ChEBI" id="CHEBI:30616"/>
        <dbReference type="ChEBI" id="CHEBI:61977"/>
        <dbReference type="ChEBI" id="CHEBI:456216"/>
        <dbReference type="EC" id="2.7.11.1"/>
    </reaction>
</comment>
<proteinExistence type="predicted"/>
<evidence type="ECO:0000256" key="9">
    <source>
        <dbReference type="ARBA" id="ARBA00048679"/>
    </source>
</evidence>
<dbReference type="Pfam" id="PF00069">
    <property type="entry name" value="Pkinase"/>
    <property type="match status" value="1"/>
</dbReference>
<keyword evidence="7" id="KW-0067">ATP-binding</keyword>
<keyword evidence="4" id="KW-0808">Transferase</keyword>
<keyword evidence="13" id="KW-1185">Reference proteome</keyword>
<dbReference type="PROSITE" id="PS50011">
    <property type="entry name" value="PROTEIN_KINASE_DOM"/>
    <property type="match status" value="1"/>
</dbReference>
<feature type="region of interest" description="Disordered" evidence="10">
    <location>
        <begin position="16"/>
        <end position="103"/>
    </location>
</feature>
<evidence type="ECO:0000256" key="4">
    <source>
        <dbReference type="ARBA" id="ARBA00022679"/>
    </source>
</evidence>
<evidence type="ECO:0000313" key="13">
    <source>
        <dbReference type="Proteomes" id="UP001648503"/>
    </source>
</evidence>
<evidence type="ECO:0000256" key="10">
    <source>
        <dbReference type="SAM" id="MobiDB-lite"/>
    </source>
</evidence>